<evidence type="ECO:0000313" key="2">
    <source>
        <dbReference type="EMBL" id="MBB3891726.1"/>
    </source>
</evidence>
<protein>
    <submittedName>
        <fullName evidence="2">Pimeloyl-ACP methyl ester carboxylesterase</fullName>
    </submittedName>
</protein>
<reference evidence="2 3" key="1">
    <citation type="submission" date="2020-08" db="EMBL/GenBank/DDBJ databases">
        <title>Genomic Encyclopedia of Type Strains, Phase IV (KMG-IV): sequencing the most valuable type-strain genomes for metagenomic binning, comparative biology and taxonomic classification.</title>
        <authorList>
            <person name="Goeker M."/>
        </authorList>
    </citation>
    <scope>NUCLEOTIDE SEQUENCE [LARGE SCALE GENOMIC DNA]</scope>
    <source>
        <strain evidence="2 3">DSM 21793</strain>
    </source>
</reference>
<dbReference type="InterPro" id="IPR021440">
    <property type="entry name" value="DUF3089"/>
</dbReference>
<dbReference type="EMBL" id="JACIDK010000003">
    <property type="protein sequence ID" value="MBB3891726.1"/>
    <property type="molecule type" value="Genomic_DNA"/>
</dbReference>
<keyword evidence="3" id="KW-1185">Reference proteome</keyword>
<proteinExistence type="predicted"/>
<dbReference type="RefSeq" id="WP_183773101.1">
    <property type="nucleotide sequence ID" value="NZ_JACIDK010000003.1"/>
</dbReference>
<evidence type="ECO:0000313" key="3">
    <source>
        <dbReference type="Proteomes" id="UP000530564"/>
    </source>
</evidence>
<comment type="caution">
    <text evidence="2">The sequence shown here is derived from an EMBL/GenBank/DDBJ whole genome shotgun (WGS) entry which is preliminary data.</text>
</comment>
<dbReference type="Gene3D" id="3.40.50.1820">
    <property type="entry name" value="alpha/beta hydrolase"/>
    <property type="match status" value="1"/>
</dbReference>
<feature type="signal peptide" evidence="1">
    <location>
        <begin position="1"/>
        <end position="19"/>
    </location>
</feature>
<accession>A0A839ZZC9</accession>
<organism evidence="2 3">
    <name type="scientific">Phenylobacterium haematophilum</name>
    <dbReference type="NCBI Taxonomy" id="98513"/>
    <lineage>
        <taxon>Bacteria</taxon>
        <taxon>Pseudomonadati</taxon>
        <taxon>Pseudomonadota</taxon>
        <taxon>Alphaproteobacteria</taxon>
        <taxon>Caulobacterales</taxon>
        <taxon>Caulobacteraceae</taxon>
        <taxon>Phenylobacterium</taxon>
    </lineage>
</organism>
<evidence type="ECO:0000256" key="1">
    <source>
        <dbReference type="SAM" id="SignalP"/>
    </source>
</evidence>
<feature type="chain" id="PRO_5032507436" evidence="1">
    <location>
        <begin position="20"/>
        <end position="394"/>
    </location>
</feature>
<keyword evidence="1" id="KW-0732">Signal</keyword>
<name>A0A839ZZC9_9CAUL</name>
<dbReference type="Pfam" id="PF11288">
    <property type="entry name" value="DUF3089"/>
    <property type="match status" value="1"/>
</dbReference>
<gene>
    <name evidence="2" type="ORF">GGQ61_002454</name>
</gene>
<dbReference type="SUPFAM" id="SSF53474">
    <property type="entry name" value="alpha/beta-Hydrolases"/>
    <property type="match status" value="1"/>
</dbReference>
<sequence length="394" mass="41564">MSRITLAAAAAGLLFSAFAVPAAAQAPAAAARNDYSKTENWLCWPGRADACAIDNTTTVIQADGSMAQETWKPDPAAPVDCFYVYPTVSNDPGVFSDMTPNAEERRVVEQQLARFGSKCRIYAPMYRQVTLTTLRARMAPGAKPPAGPIPTTNYDDVADAWNDYLKHENKGRGVVLIGHSQGAGLLTELIAKEIDGKPAQKQLVSALLLGTNLPVLKGQDTGTFKSIPLCKSRTQTGCAVAYVSFRETSPPPKGSRFGVPREPNPAMQAACVNPAALGGGKAPLHAYLSSGAMIAAEAAPPPAWTKDGAKVTTPFVSVPGLLTGECVSKDGFEYLSVGINADPNDPRTDDIAGDVKVGPIVLKDWGLHLIDVNLAMGDLVDLVGSQSQAYLAKK</sequence>
<dbReference type="AlphaFoldDB" id="A0A839ZZC9"/>
<dbReference type="Proteomes" id="UP000530564">
    <property type="component" value="Unassembled WGS sequence"/>
</dbReference>
<dbReference type="InterPro" id="IPR029058">
    <property type="entry name" value="AB_hydrolase_fold"/>
</dbReference>